<dbReference type="PANTHER" id="PTHR48098">
    <property type="entry name" value="ENTEROCHELIN ESTERASE-RELATED"/>
    <property type="match status" value="1"/>
</dbReference>
<dbReference type="InterPro" id="IPR050583">
    <property type="entry name" value="Mycobacterial_A85_antigen"/>
</dbReference>
<dbReference type="GO" id="GO:0016747">
    <property type="term" value="F:acyltransferase activity, transferring groups other than amino-acyl groups"/>
    <property type="evidence" value="ECO:0007669"/>
    <property type="project" value="TreeGrafter"/>
</dbReference>
<dbReference type="HOGENOM" id="CLU_026624_0_0_11"/>
<protein>
    <submittedName>
        <fullName evidence="1">Trehalose corynomycolyl transferase</fullName>
    </submittedName>
</protein>
<dbReference type="Proteomes" id="UP000009235">
    <property type="component" value="Chromosome"/>
</dbReference>
<dbReference type="Pfam" id="PF00756">
    <property type="entry name" value="Esterase"/>
    <property type="match status" value="1"/>
</dbReference>
<dbReference type="OrthoDB" id="4510758at2"/>
<keyword evidence="1" id="KW-0808">Transferase</keyword>
<keyword evidence="2" id="KW-1185">Reference proteome</keyword>
<dbReference type="Gene3D" id="3.40.50.1820">
    <property type="entry name" value="alpha/beta hydrolase"/>
    <property type="match status" value="1"/>
</dbReference>
<dbReference type="RefSeq" id="WP_013806882.1">
    <property type="nucleotide sequence ID" value="NC_015564.1"/>
</dbReference>
<name>F6EPQ4_HOYSD</name>
<dbReference type="AlphaFoldDB" id="F6EPQ4"/>
<dbReference type="eggNOG" id="COG0627">
    <property type="taxonomic scope" value="Bacteria"/>
</dbReference>
<proteinExistence type="predicted"/>
<reference evidence="1 2" key="1">
    <citation type="journal article" date="2011" name="J. Bacteriol.">
        <title>Complete genome sequence of Amycolicicoccus subflavus DQS3-9A1T, an actinomycete isolated from crude oil-polluted soil.</title>
        <authorList>
            <person name="Cai M."/>
            <person name="Chen W.M."/>
            <person name="Nie Y."/>
            <person name="Chi C.Q."/>
            <person name="Wang Y.N."/>
            <person name="Tang Y.Q."/>
            <person name="Li G.Y."/>
            <person name="Wu X.L."/>
        </authorList>
    </citation>
    <scope>NUCLEOTIDE SEQUENCE [LARGE SCALE GENOMIC DNA]</scope>
    <source>
        <strain evidence="2">DSM 45089 / DQS3-9A1</strain>
    </source>
</reference>
<dbReference type="PANTHER" id="PTHR48098:SF1">
    <property type="entry name" value="DIACYLGLYCEROL ACYLTRANSFERASE_MYCOLYLTRANSFERASE AG85A"/>
    <property type="match status" value="1"/>
</dbReference>
<dbReference type="InterPro" id="IPR029058">
    <property type="entry name" value="AB_hydrolase_fold"/>
</dbReference>
<dbReference type="KEGG" id="asd:AS9A_2084"/>
<gene>
    <name evidence="1" type="ordered locus">AS9A_2084</name>
</gene>
<evidence type="ECO:0000313" key="1">
    <source>
        <dbReference type="EMBL" id="AEF40533.1"/>
    </source>
</evidence>
<accession>F6EPQ4</accession>
<dbReference type="EMBL" id="CP002786">
    <property type="protein sequence ID" value="AEF40533.1"/>
    <property type="molecule type" value="Genomic_DNA"/>
</dbReference>
<organism evidence="1 2">
    <name type="scientific">Hoyosella subflava (strain DSM 45089 / JCM 17490 / NBRC 109087 / DQS3-9A1)</name>
    <name type="common">Amycolicicoccus subflavus</name>
    <dbReference type="NCBI Taxonomy" id="443218"/>
    <lineage>
        <taxon>Bacteria</taxon>
        <taxon>Bacillati</taxon>
        <taxon>Actinomycetota</taxon>
        <taxon>Actinomycetes</taxon>
        <taxon>Mycobacteriales</taxon>
        <taxon>Hoyosellaceae</taxon>
        <taxon>Hoyosella</taxon>
    </lineage>
</organism>
<sequence>MGKAHNTVGRGRRTPGLRILIALAALLLPLVVSTAPAGAQPGPRVDRIDRIGDRFAIVHVYSPSMNRVIPNEVYLPANQGAASPTLYLLNGVDGGQEGKSWFQSTRLRDFFSDKHVKVVSPIGGRYSMYADWRHPDPVLGVNKWQTYMTSELPIAIDNAFPSTGRNAVGGLSLSAASALDLAVQAPHRYQAVASYSGCARTSAPEGIAANAAVVAFGGGNVFNAFGPPGDPAWVRHDPFVNAERLRGKAIYLAAASGIPGPADGVTGLAVIGQTLGPGAVEFATNLCSMAFKSRLDSLGIPATLSQQATGAHTWGLFEQQMRDSWRVIGPAIGA</sequence>
<dbReference type="InterPro" id="IPR000801">
    <property type="entry name" value="Esterase-like"/>
</dbReference>
<evidence type="ECO:0000313" key="2">
    <source>
        <dbReference type="Proteomes" id="UP000009235"/>
    </source>
</evidence>
<dbReference type="STRING" id="443218.AS9A_2084"/>
<dbReference type="SUPFAM" id="SSF53474">
    <property type="entry name" value="alpha/beta-Hydrolases"/>
    <property type="match status" value="1"/>
</dbReference>